<evidence type="ECO:0000256" key="1">
    <source>
        <dbReference type="ARBA" id="ARBA00022801"/>
    </source>
</evidence>
<gene>
    <name evidence="2" type="ORF">GO988_14700</name>
</gene>
<keyword evidence="3" id="KW-1185">Reference proteome</keyword>
<dbReference type="EMBL" id="WQKZ01000003">
    <property type="protein sequence ID" value="MVN77581.1"/>
    <property type="molecule type" value="Genomic_DNA"/>
</dbReference>
<name>A0A7K1THC9_9BACT</name>
<reference evidence="2 3" key="1">
    <citation type="submission" date="2019-12" db="EMBL/GenBank/DDBJ databases">
        <title>Hymenobacter sp. HMF4947 Genome sequencing and assembly.</title>
        <authorList>
            <person name="Kang H."/>
            <person name="Cha I."/>
            <person name="Kim H."/>
            <person name="Joh K."/>
        </authorList>
    </citation>
    <scope>NUCLEOTIDE SEQUENCE [LARGE SCALE GENOMIC DNA]</scope>
    <source>
        <strain evidence="2 3">HMF4947</strain>
    </source>
</reference>
<dbReference type="InterPro" id="IPR036881">
    <property type="entry name" value="Glyco_hydro_3_C_sf"/>
</dbReference>
<protein>
    <submittedName>
        <fullName evidence="2">Uncharacterized protein</fullName>
    </submittedName>
</protein>
<dbReference type="Proteomes" id="UP000441336">
    <property type="component" value="Unassembled WGS sequence"/>
</dbReference>
<accession>A0A7K1THC9</accession>
<dbReference type="AlphaFoldDB" id="A0A7K1THC9"/>
<keyword evidence="1" id="KW-0378">Hydrolase</keyword>
<organism evidence="2 3">
    <name type="scientific">Hymenobacter ginkgonis</name>
    <dbReference type="NCBI Taxonomy" id="2682976"/>
    <lineage>
        <taxon>Bacteria</taxon>
        <taxon>Pseudomonadati</taxon>
        <taxon>Bacteroidota</taxon>
        <taxon>Cytophagia</taxon>
        <taxon>Cytophagales</taxon>
        <taxon>Hymenobacteraceae</taxon>
        <taxon>Hymenobacter</taxon>
    </lineage>
</organism>
<comment type="caution">
    <text evidence="2">The sequence shown here is derived from an EMBL/GenBank/DDBJ whole genome shotgun (WGS) entry which is preliminary data.</text>
</comment>
<proteinExistence type="predicted"/>
<dbReference type="Gene3D" id="3.40.50.1700">
    <property type="entry name" value="Glycoside hydrolase family 3 C-terminal domain"/>
    <property type="match status" value="1"/>
</dbReference>
<dbReference type="GO" id="GO:0005975">
    <property type="term" value="P:carbohydrate metabolic process"/>
    <property type="evidence" value="ECO:0007669"/>
    <property type="project" value="InterPro"/>
</dbReference>
<sequence length="83" mass="8803">MPCSYSSTCEGKILVALQTWQPSQEGGYTIADSLSSRVNPSDKLAATFSQCYQAGPYASDFLGEVNPGAALALCKSCKPFSTR</sequence>
<dbReference type="GO" id="GO:0004553">
    <property type="term" value="F:hydrolase activity, hydrolyzing O-glycosyl compounds"/>
    <property type="evidence" value="ECO:0007669"/>
    <property type="project" value="InterPro"/>
</dbReference>
<evidence type="ECO:0000313" key="3">
    <source>
        <dbReference type="Proteomes" id="UP000441336"/>
    </source>
</evidence>
<evidence type="ECO:0000313" key="2">
    <source>
        <dbReference type="EMBL" id="MVN77581.1"/>
    </source>
</evidence>